<proteinExistence type="predicted"/>
<organism evidence="1 2">
    <name type="scientific">Bacillus salacetis</name>
    <dbReference type="NCBI Taxonomy" id="2315464"/>
    <lineage>
        <taxon>Bacteria</taxon>
        <taxon>Bacillati</taxon>
        <taxon>Bacillota</taxon>
        <taxon>Bacilli</taxon>
        <taxon>Bacillales</taxon>
        <taxon>Bacillaceae</taxon>
        <taxon>Bacillus</taxon>
    </lineage>
</organism>
<dbReference type="EMBL" id="QXIR01000030">
    <property type="protein sequence ID" value="RIW29689.1"/>
    <property type="molecule type" value="Genomic_DNA"/>
</dbReference>
<keyword evidence="2" id="KW-1185">Reference proteome</keyword>
<evidence type="ECO:0000313" key="2">
    <source>
        <dbReference type="Proteomes" id="UP000265801"/>
    </source>
</evidence>
<evidence type="ECO:0000313" key="1">
    <source>
        <dbReference type="EMBL" id="RIW29689.1"/>
    </source>
</evidence>
<sequence length="121" mass="14281">MGFMLESWPYSYIKSFQTGKSCWNYRFIHTSNPLIPKIMLELSLYSYIKSSHTKNHARITVLFIHQILLNRKIMPESWSYSYIKSFQTGQSCWNYGLIPTSNPFKPENHAGIMVLFLHQIL</sequence>
<name>A0A3A1QRU7_9BACI</name>
<protein>
    <submittedName>
        <fullName evidence="1">Uncharacterized protein</fullName>
    </submittedName>
</protein>
<comment type="caution">
    <text evidence="1">The sequence shown here is derived from an EMBL/GenBank/DDBJ whole genome shotgun (WGS) entry which is preliminary data.</text>
</comment>
<accession>A0A3A1QRU7</accession>
<dbReference type="Proteomes" id="UP000265801">
    <property type="component" value="Unassembled WGS sequence"/>
</dbReference>
<dbReference type="AlphaFoldDB" id="A0A3A1QRU7"/>
<gene>
    <name evidence="1" type="ORF">D3H55_18090</name>
</gene>
<reference evidence="1 2" key="1">
    <citation type="submission" date="2018-09" db="EMBL/GenBank/DDBJ databases">
        <title>Bacillus saliacetes sp. nov., isolated from Thai shrimp paste (Ka-pi).</title>
        <authorList>
            <person name="Daroonpunt R."/>
            <person name="Tanasupawat S."/>
            <person name="Yiamsombut S."/>
        </authorList>
    </citation>
    <scope>NUCLEOTIDE SEQUENCE [LARGE SCALE GENOMIC DNA]</scope>
    <source>
        <strain evidence="1 2">SKP7-4</strain>
    </source>
</reference>